<dbReference type="AlphaFoldDB" id="A0A8J1TYE0"/>
<sequence>NGGYLGWIDDACKCICLPGLTGVTCEDFDDPSSAAPSSWPKGQFGLLKSKDGCPNGYTFSTGWRLHYGEEWHYMTDGFKEHIAGGSYDSSLDWIKDQFCMKTNSTGCYDWPAGSYCTFKKSNAACPSGFTVGSKTIADDETKGNNAFDGILP</sequence>
<dbReference type="Proteomes" id="UP000749559">
    <property type="component" value="Unassembled WGS sequence"/>
</dbReference>
<dbReference type="InterPro" id="IPR031569">
    <property type="entry name" value="ApeC"/>
</dbReference>
<dbReference type="OrthoDB" id="6131366at2759"/>
<accession>A0A8J1TYE0</accession>
<dbReference type="Pfam" id="PF16977">
    <property type="entry name" value="ApeC"/>
    <property type="match status" value="1"/>
</dbReference>
<proteinExistence type="predicted"/>
<organism evidence="1 2">
    <name type="scientific">Owenia fusiformis</name>
    <name type="common">Polychaete worm</name>
    <dbReference type="NCBI Taxonomy" id="6347"/>
    <lineage>
        <taxon>Eukaryota</taxon>
        <taxon>Metazoa</taxon>
        <taxon>Spiralia</taxon>
        <taxon>Lophotrochozoa</taxon>
        <taxon>Annelida</taxon>
        <taxon>Polychaeta</taxon>
        <taxon>Sedentaria</taxon>
        <taxon>Canalipalpata</taxon>
        <taxon>Sabellida</taxon>
        <taxon>Oweniida</taxon>
        <taxon>Oweniidae</taxon>
        <taxon>Owenia</taxon>
    </lineage>
</organism>
<comment type="caution">
    <text evidence="1">The sequence shown here is derived from an EMBL/GenBank/DDBJ whole genome shotgun (WGS) entry which is preliminary data.</text>
</comment>
<evidence type="ECO:0000313" key="1">
    <source>
        <dbReference type="EMBL" id="CAH1796422.1"/>
    </source>
</evidence>
<reference evidence="1" key="1">
    <citation type="submission" date="2022-03" db="EMBL/GenBank/DDBJ databases">
        <authorList>
            <person name="Martin C."/>
        </authorList>
    </citation>
    <scope>NUCLEOTIDE SEQUENCE</scope>
</reference>
<name>A0A8J1TYE0_OWEFU</name>
<gene>
    <name evidence="1" type="ORF">OFUS_LOCUS20835</name>
</gene>
<dbReference type="PANTHER" id="PTHR19324">
    <property type="entry name" value="PERFORIN-LIKE PROTEIN 1"/>
    <property type="match status" value="1"/>
</dbReference>
<protein>
    <submittedName>
        <fullName evidence="1">Uncharacterized protein</fullName>
    </submittedName>
</protein>
<dbReference type="PANTHER" id="PTHR19324:SF33">
    <property type="entry name" value="MUCIN-5AC"/>
    <property type="match status" value="1"/>
</dbReference>
<dbReference type="EMBL" id="CAIIXF020000010">
    <property type="protein sequence ID" value="CAH1796422.1"/>
    <property type="molecule type" value="Genomic_DNA"/>
</dbReference>
<feature type="non-terminal residue" evidence="1">
    <location>
        <position position="1"/>
    </location>
</feature>
<keyword evidence="2" id="KW-1185">Reference proteome</keyword>
<evidence type="ECO:0000313" key="2">
    <source>
        <dbReference type="Proteomes" id="UP000749559"/>
    </source>
</evidence>
<feature type="non-terminal residue" evidence="1">
    <location>
        <position position="152"/>
    </location>
</feature>